<dbReference type="Proteomes" id="UP000266673">
    <property type="component" value="Unassembled WGS sequence"/>
</dbReference>
<dbReference type="Gene3D" id="3.40.50.2000">
    <property type="entry name" value="Glycogen Phosphorylase B"/>
    <property type="match status" value="1"/>
</dbReference>
<keyword evidence="2" id="KW-1185">Reference proteome</keyword>
<proteinExistence type="predicted"/>
<dbReference type="GO" id="GO:0016740">
    <property type="term" value="F:transferase activity"/>
    <property type="evidence" value="ECO:0007669"/>
    <property type="project" value="UniProtKB-KW"/>
</dbReference>
<gene>
    <name evidence="1" type="ORF">C2G38_2165156</name>
</gene>
<dbReference type="SUPFAM" id="SSF53756">
    <property type="entry name" value="UDP-Glycosyltransferase/glycogen phosphorylase"/>
    <property type="match status" value="1"/>
</dbReference>
<evidence type="ECO:0000313" key="2">
    <source>
        <dbReference type="Proteomes" id="UP000266673"/>
    </source>
</evidence>
<dbReference type="EMBL" id="QKWP01000163">
    <property type="protein sequence ID" value="RIB25748.1"/>
    <property type="molecule type" value="Genomic_DNA"/>
</dbReference>
<keyword evidence="1" id="KW-0808">Transferase</keyword>
<dbReference type="OrthoDB" id="512920at2759"/>
<dbReference type="STRING" id="44941.A0A397VUY0"/>
<dbReference type="AlphaFoldDB" id="A0A397VUY0"/>
<organism evidence="1 2">
    <name type="scientific">Gigaspora rosea</name>
    <dbReference type="NCBI Taxonomy" id="44941"/>
    <lineage>
        <taxon>Eukaryota</taxon>
        <taxon>Fungi</taxon>
        <taxon>Fungi incertae sedis</taxon>
        <taxon>Mucoromycota</taxon>
        <taxon>Glomeromycotina</taxon>
        <taxon>Glomeromycetes</taxon>
        <taxon>Diversisporales</taxon>
        <taxon>Gigasporaceae</taxon>
        <taxon>Gigaspora</taxon>
    </lineage>
</organism>
<accession>A0A397VUY0</accession>
<reference evidence="1 2" key="1">
    <citation type="submission" date="2018-06" db="EMBL/GenBank/DDBJ databases">
        <title>Comparative genomics reveals the genomic features of Rhizophagus irregularis, R. cerebriforme, R. diaphanum and Gigaspora rosea, and their symbiotic lifestyle signature.</title>
        <authorList>
            <person name="Morin E."/>
            <person name="San Clemente H."/>
            <person name="Chen E.C.H."/>
            <person name="De La Providencia I."/>
            <person name="Hainaut M."/>
            <person name="Kuo A."/>
            <person name="Kohler A."/>
            <person name="Murat C."/>
            <person name="Tang N."/>
            <person name="Roy S."/>
            <person name="Loubradou J."/>
            <person name="Henrissat B."/>
            <person name="Grigoriev I.V."/>
            <person name="Corradi N."/>
            <person name="Roux C."/>
            <person name="Martin F.M."/>
        </authorList>
    </citation>
    <scope>NUCLEOTIDE SEQUENCE [LARGE SCALE GENOMIC DNA]</scope>
    <source>
        <strain evidence="1 2">DAOM 194757</strain>
    </source>
</reference>
<comment type="caution">
    <text evidence="1">The sequence shown here is derived from an EMBL/GenBank/DDBJ whole genome shotgun (WGS) entry which is preliminary data.</text>
</comment>
<protein>
    <submittedName>
        <fullName evidence="1">Glycosyltransferase Family 5 protein</fullName>
    </submittedName>
</protein>
<sequence>MDQYEYENSQYIRNNRLFVSSLAVDKSQMVTFMSEGISREMVEGPLDFDFKELVLPNILNKASIGRISYGFDVIEPNPFKNKFLKKAMPFFQKSLNPLDLYVNNVNNISTEDLIVVSKLNAKKYLIQEGLLSEEDLERPLVLFDGTFEVIGFQFIREAISTLAALDAKFLIMGQRNNYPVIKLKKMIEDYPDHLIIIYEPEVRVQWAVHFYAAADIQYVPDLSENFGLVAAEGLLFDDLYENLNIKEIEDNFLLDSEVNKKYCKKEKDCRVLFMYYHSGQELKANIHLKTFFHIAGILNRTIGMVLTNVGRSRIESCNQFPFEFYYNLNALRKLLPNINFISVGI</sequence>
<name>A0A397VUY0_9GLOM</name>
<evidence type="ECO:0000313" key="1">
    <source>
        <dbReference type="EMBL" id="RIB25748.1"/>
    </source>
</evidence>